<dbReference type="PANTHER" id="PTHR37822:SF2">
    <property type="entry name" value="SPORE PHOTOPRODUCT LYASE"/>
    <property type="match status" value="1"/>
</dbReference>
<dbReference type="SUPFAM" id="SSF53167">
    <property type="entry name" value="Purine and uridine phosphorylases"/>
    <property type="match status" value="1"/>
</dbReference>
<accession>A0A381N164</accession>
<dbReference type="GO" id="GO:1904047">
    <property type="term" value="F:S-adenosyl-L-methionine binding"/>
    <property type="evidence" value="ECO:0007669"/>
    <property type="project" value="TreeGrafter"/>
</dbReference>
<dbReference type="GO" id="GO:0009116">
    <property type="term" value="P:nucleoside metabolic process"/>
    <property type="evidence" value="ECO:0007669"/>
    <property type="project" value="InterPro"/>
</dbReference>
<proteinExistence type="predicted"/>
<dbReference type="EMBL" id="UINC01000063">
    <property type="protein sequence ID" value="SUZ48332.1"/>
    <property type="molecule type" value="Genomic_DNA"/>
</dbReference>
<reference evidence="1" key="1">
    <citation type="submission" date="2018-05" db="EMBL/GenBank/DDBJ databases">
        <authorList>
            <person name="Lanie J.A."/>
            <person name="Ng W.-L."/>
            <person name="Kazmierczak K.M."/>
            <person name="Andrzejewski T.M."/>
            <person name="Davidsen T.M."/>
            <person name="Wayne K.J."/>
            <person name="Tettelin H."/>
            <person name="Glass J.I."/>
            <person name="Rusch D."/>
            <person name="Podicherti R."/>
            <person name="Tsui H.-C.T."/>
            <person name="Winkler M.E."/>
        </authorList>
    </citation>
    <scope>NUCLEOTIDE SEQUENCE</scope>
</reference>
<gene>
    <name evidence="1" type="ORF">METZ01_LOCUS1186</name>
</gene>
<evidence type="ECO:0008006" key="2">
    <source>
        <dbReference type="Google" id="ProtNLM"/>
    </source>
</evidence>
<dbReference type="PANTHER" id="PTHR37822">
    <property type="entry name" value="SPORE PHOTOPRODUCT LYASE-RELATED"/>
    <property type="match status" value="1"/>
</dbReference>
<dbReference type="AlphaFoldDB" id="A0A381N164"/>
<organism evidence="1">
    <name type="scientific">marine metagenome</name>
    <dbReference type="NCBI Taxonomy" id="408172"/>
    <lineage>
        <taxon>unclassified sequences</taxon>
        <taxon>metagenomes</taxon>
        <taxon>ecological metagenomes</taxon>
    </lineage>
</organism>
<dbReference type="InterPro" id="IPR035994">
    <property type="entry name" value="Nucleoside_phosphorylase_sf"/>
</dbReference>
<name>A0A381N164_9ZZZZ</name>
<dbReference type="GO" id="GO:0042601">
    <property type="term" value="C:endospore-forming forespore"/>
    <property type="evidence" value="ECO:0007669"/>
    <property type="project" value="TreeGrafter"/>
</dbReference>
<evidence type="ECO:0000313" key="1">
    <source>
        <dbReference type="EMBL" id="SUZ48332.1"/>
    </source>
</evidence>
<protein>
    <recommendedName>
        <fullName evidence="2">Nucleoside phosphorylase domain-containing protein</fullName>
    </recommendedName>
</protein>
<dbReference type="GO" id="GO:0003913">
    <property type="term" value="F:DNA photolyase activity"/>
    <property type="evidence" value="ECO:0007669"/>
    <property type="project" value="TreeGrafter"/>
</dbReference>
<dbReference type="GO" id="GO:0051539">
    <property type="term" value="F:4 iron, 4 sulfur cluster binding"/>
    <property type="evidence" value="ECO:0007669"/>
    <property type="project" value="TreeGrafter"/>
</dbReference>
<dbReference type="Gene3D" id="3.40.50.1580">
    <property type="entry name" value="Nucleoside phosphorylase domain"/>
    <property type="match status" value="1"/>
</dbReference>
<sequence length="273" mass="31175">MHFLILTALKAEALPIIEVFGLRKNSKTHLYQNNNISLLITGVGRDKTKERLQNLHQVYSNFDQTIVVNVGIAGGNPDQTKIGELYRVNAIFDEKTKQCFIPDILCKHPLIELSLTTVTNSVNNNGDHFTGLVDMEGSVIFQQMSRHVSIHRLIFLKLVSDHMDIDDRQRIIDVTGLIAKQVDLIKSILLSLDHHVLTNNVILSDKEFDIIQRGVAQLNLTDTQVYQLMEWTENYVKLTGNDLDKLAPFFIKKSNSKKERNQIFESIREFFSA</sequence>
<dbReference type="InterPro" id="IPR049539">
    <property type="entry name" value="SPL"/>
</dbReference>